<feature type="region of interest" description="Disordered" evidence="1">
    <location>
        <begin position="48"/>
        <end position="74"/>
    </location>
</feature>
<protein>
    <submittedName>
        <fullName evidence="4">Zgc:</fullName>
    </submittedName>
</protein>
<evidence type="ECO:0000313" key="2">
    <source>
        <dbReference type="EMBL" id="VDP27464.1"/>
    </source>
</evidence>
<dbReference type="AlphaFoldDB" id="A0A183J236"/>
<evidence type="ECO:0000313" key="3">
    <source>
        <dbReference type="Proteomes" id="UP000270296"/>
    </source>
</evidence>
<evidence type="ECO:0000256" key="1">
    <source>
        <dbReference type="SAM" id="MobiDB-lite"/>
    </source>
</evidence>
<dbReference type="PANTHER" id="PTHR47503">
    <property type="entry name" value="PURKINJE CELL PROTEIN 2"/>
    <property type="match status" value="1"/>
</dbReference>
<dbReference type="Gene3D" id="1.25.40.10">
    <property type="entry name" value="Tetratricopeptide repeat domain"/>
    <property type="match status" value="1"/>
</dbReference>
<dbReference type="GO" id="GO:0005085">
    <property type="term" value="F:guanyl-nucleotide exchange factor activity"/>
    <property type="evidence" value="ECO:0007669"/>
    <property type="project" value="InterPro"/>
</dbReference>
<dbReference type="EMBL" id="UZAM01013373">
    <property type="protein sequence ID" value="VDP27464.1"/>
    <property type="molecule type" value="Genomic_DNA"/>
</dbReference>
<sequence>MDLGSDEFLDMLAGMQSRRMDDQRVSLPYLPGLQHPARVLGPHLMKRRSRESVDVMSDHKDSAQSAESRQSDVERHLTDEFYEGLMRCQV</sequence>
<dbReference type="InterPro" id="IPR042168">
    <property type="entry name" value="Pcp2"/>
</dbReference>
<dbReference type="WBParaSite" id="SBAD_0001028501-mRNA-1">
    <property type="protein sequence ID" value="SBAD_0001028501-mRNA-1"/>
    <property type="gene ID" value="SBAD_0001028501"/>
</dbReference>
<evidence type="ECO:0000313" key="4">
    <source>
        <dbReference type="WBParaSite" id="SBAD_0001028501-mRNA-1"/>
    </source>
</evidence>
<feature type="compositionally biased region" description="Basic and acidic residues" evidence="1">
    <location>
        <begin position="50"/>
        <end position="62"/>
    </location>
</feature>
<reference evidence="4" key="1">
    <citation type="submission" date="2016-06" db="UniProtKB">
        <authorList>
            <consortium name="WormBaseParasite"/>
        </authorList>
    </citation>
    <scope>IDENTIFICATION</scope>
</reference>
<proteinExistence type="predicted"/>
<dbReference type="PROSITE" id="PS50877">
    <property type="entry name" value="GOLOCO"/>
    <property type="match status" value="1"/>
</dbReference>
<dbReference type="OrthoDB" id="286233at2759"/>
<name>A0A183J236_9BILA</name>
<dbReference type="Proteomes" id="UP000270296">
    <property type="component" value="Unassembled WGS sequence"/>
</dbReference>
<dbReference type="PANTHER" id="PTHR47503:SF1">
    <property type="entry name" value="PURKINJE CELL PROTEIN 2 HOMOLOG"/>
    <property type="match status" value="1"/>
</dbReference>
<organism evidence="4">
    <name type="scientific">Soboliphyme baturini</name>
    <dbReference type="NCBI Taxonomy" id="241478"/>
    <lineage>
        <taxon>Eukaryota</taxon>
        <taxon>Metazoa</taxon>
        <taxon>Ecdysozoa</taxon>
        <taxon>Nematoda</taxon>
        <taxon>Enoplea</taxon>
        <taxon>Dorylaimia</taxon>
        <taxon>Dioctophymatida</taxon>
        <taxon>Dioctophymatoidea</taxon>
        <taxon>Soboliphymatidae</taxon>
        <taxon>Soboliphyme</taxon>
    </lineage>
</organism>
<keyword evidence="3" id="KW-1185">Reference proteome</keyword>
<dbReference type="SMART" id="SM00390">
    <property type="entry name" value="GoLoco"/>
    <property type="match status" value="1"/>
</dbReference>
<reference evidence="2 3" key="2">
    <citation type="submission" date="2018-11" db="EMBL/GenBank/DDBJ databases">
        <authorList>
            <consortium name="Pathogen Informatics"/>
        </authorList>
    </citation>
    <scope>NUCLEOTIDE SEQUENCE [LARGE SCALE GENOMIC DNA]</scope>
</reference>
<dbReference type="InterPro" id="IPR011990">
    <property type="entry name" value="TPR-like_helical_dom_sf"/>
</dbReference>
<dbReference type="InterPro" id="IPR003109">
    <property type="entry name" value="GoLoco_motif"/>
</dbReference>
<accession>A0A183J236</accession>
<dbReference type="Pfam" id="PF02188">
    <property type="entry name" value="GoLoco"/>
    <property type="match status" value="1"/>
</dbReference>
<gene>
    <name evidence="2" type="ORF">SBAD_LOCUS9933</name>
</gene>